<evidence type="ECO:0000256" key="3">
    <source>
        <dbReference type="ARBA" id="ARBA00022617"/>
    </source>
</evidence>
<keyword evidence="3" id="KW-0349">Heme</keyword>
<name>A0A8R2D831_ACYPI</name>
<evidence type="ECO:0000256" key="1">
    <source>
        <dbReference type="ARBA" id="ARBA00001971"/>
    </source>
</evidence>
<dbReference type="KEGG" id="api:100571473"/>
<evidence type="ECO:0000256" key="4">
    <source>
        <dbReference type="ARBA" id="ARBA00022723"/>
    </source>
</evidence>
<keyword evidence="9" id="KW-1185">Reference proteome</keyword>
<reference evidence="8" key="2">
    <citation type="submission" date="2022-06" db="UniProtKB">
        <authorList>
            <consortium name="EnsemblMetazoa"/>
        </authorList>
    </citation>
    <scope>IDENTIFICATION</scope>
</reference>
<comment type="similarity">
    <text evidence="2">Belongs to the cytochrome P450 family.</text>
</comment>
<keyword evidence="6" id="KW-0408">Iron</keyword>
<dbReference type="GO" id="GO:0004497">
    <property type="term" value="F:monooxygenase activity"/>
    <property type="evidence" value="ECO:0007669"/>
    <property type="project" value="UniProtKB-KW"/>
</dbReference>
<evidence type="ECO:0000256" key="2">
    <source>
        <dbReference type="ARBA" id="ARBA00010617"/>
    </source>
</evidence>
<dbReference type="PANTHER" id="PTHR24279:SF120">
    <property type="entry name" value="CYTOCHROME P450"/>
    <property type="match status" value="1"/>
</dbReference>
<dbReference type="SUPFAM" id="SSF48264">
    <property type="entry name" value="Cytochrome P450"/>
    <property type="match status" value="1"/>
</dbReference>
<evidence type="ECO:0000256" key="5">
    <source>
        <dbReference type="ARBA" id="ARBA00023002"/>
    </source>
</evidence>
<dbReference type="OrthoDB" id="3945418at2759"/>
<evidence type="ECO:0000313" key="9">
    <source>
        <dbReference type="Proteomes" id="UP000007819"/>
    </source>
</evidence>
<evidence type="ECO:0000313" key="8">
    <source>
        <dbReference type="EnsemblMetazoa" id="XP_016664837.1"/>
    </source>
</evidence>
<dbReference type="Gene3D" id="1.10.630.10">
    <property type="entry name" value="Cytochrome P450"/>
    <property type="match status" value="1"/>
</dbReference>
<dbReference type="GeneID" id="100571473"/>
<dbReference type="PANTHER" id="PTHR24279">
    <property type="entry name" value="CYTOCHROME P450"/>
    <property type="match status" value="1"/>
</dbReference>
<dbReference type="InterPro" id="IPR036396">
    <property type="entry name" value="Cyt_P450_sf"/>
</dbReference>
<dbReference type="InterPro" id="IPR050479">
    <property type="entry name" value="CYP11_CYP27_families"/>
</dbReference>
<comment type="cofactor">
    <cofactor evidence="1">
        <name>heme</name>
        <dbReference type="ChEBI" id="CHEBI:30413"/>
    </cofactor>
</comment>
<dbReference type="EnsemblMetazoa" id="XM_016809348.2">
    <property type="protein sequence ID" value="XP_016664837.1"/>
    <property type="gene ID" value="LOC100571473"/>
</dbReference>
<accession>A0A8R2D831</accession>
<reference evidence="9" key="1">
    <citation type="submission" date="2010-06" db="EMBL/GenBank/DDBJ databases">
        <authorList>
            <person name="Jiang H."/>
            <person name="Abraham K."/>
            <person name="Ali S."/>
            <person name="Alsbrooks S.L."/>
            <person name="Anim B.N."/>
            <person name="Anosike U.S."/>
            <person name="Attaway T."/>
            <person name="Bandaranaike D.P."/>
            <person name="Battles P.K."/>
            <person name="Bell S.N."/>
            <person name="Bell A.V."/>
            <person name="Beltran B."/>
            <person name="Bickham C."/>
            <person name="Bustamante Y."/>
            <person name="Caleb T."/>
            <person name="Canada A."/>
            <person name="Cardenas V."/>
            <person name="Carter K."/>
            <person name="Chacko J."/>
            <person name="Chandrabose M.N."/>
            <person name="Chavez D."/>
            <person name="Chavez A."/>
            <person name="Chen L."/>
            <person name="Chu H.-S."/>
            <person name="Claassen K.J."/>
            <person name="Cockrell R."/>
            <person name="Collins M."/>
            <person name="Cooper J.A."/>
            <person name="Cree A."/>
            <person name="Curry S.M."/>
            <person name="Da Y."/>
            <person name="Dao M.D."/>
            <person name="Das B."/>
            <person name="Davila M.-L."/>
            <person name="Davy-Carroll L."/>
            <person name="Denson S."/>
            <person name="Dinh H."/>
            <person name="Ebong V.E."/>
            <person name="Edwards J.R."/>
            <person name="Egan A."/>
            <person name="El-Daye J."/>
            <person name="Escobedo L."/>
            <person name="Fernandez S."/>
            <person name="Fernando P.R."/>
            <person name="Flagg N."/>
            <person name="Forbes L.D."/>
            <person name="Fowler R.G."/>
            <person name="Fu Q."/>
            <person name="Gabisi R.A."/>
            <person name="Ganer J."/>
            <person name="Garbino Pronczuk A."/>
            <person name="Garcia R.M."/>
            <person name="Garner T."/>
            <person name="Garrett T.E."/>
            <person name="Gonzalez D.A."/>
            <person name="Hamid H."/>
            <person name="Hawkins E.S."/>
            <person name="Hirani K."/>
            <person name="Hogues M.E."/>
            <person name="Hollins B."/>
            <person name="Hsiao C.-H."/>
            <person name="Jabil R."/>
            <person name="James M.L."/>
            <person name="Jhangiani S.N."/>
            <person name="Johnson B."/>
            <person name="Johnson Q."/>
            <person name="Joshi V."/>
            <person name="Kalu J.B."/>
            <person name="Kam C."/>
            <person name="Kashfia A."/>
            <person name="Keebler J."/>
            <person name="Kisamo H."/>
            <person name="Kovar C.L."/>
            <person name="Lago L.A."/>
            <person name="Lai C.-Y."/>
            <person name="Laidlaw J."/>
            <person name="Lara F."/>
            <person name="Le T.-K."/>
            <person name="Lee S.L."/>
            <person name="Legall F.H."/>
            <person name="Lemon S.J."/>
            <person name="Lewis L.R."/>
            <person name="Li B."/>
            <person name="Liu Y."/>
            <person name="Liu Y.-S."/>
            <person name="Lopez J."/>
            <person name="Lozado R.J."/>
            <person name="Lu J."/>
            <person name="Madu R.C."/>
            <person name="Maheshwari M."/>
            <person name="Maheshwari R."/>
            <person name="Malloy K."/>
            <person name="Martinez E."/>
            <person name="Mathew T."/>
            <person name="Mercado I.C."/>
            <person name="Mercado C."/>
            <person name="Meyer B."/>
            <person name="Montgomery K."/>
            <person name="Morgan M.B."/>
            <person name="Munidasa M."/>
            <person name="Nazareth L.V."/>
            <person name="Nelson J."/>
            <person name="Ng B.M."/>
            <person name="Nguyen N.B."/>
            <person name="Nguyen P.Q."/>
            <person name="Nguyen T."/>
            <person name="Obregon M."/>
            <person name="Okwuonu G.O."/>
            <person name="Onwere C.G."/>
            <person name="Orozco G."/>
            <person name="Parra A."/>
            <person name="Patel S."/>
            <person name="Patil S."/>
            <person name="Perez A."/>
            <person name="Perez Y."/>
            <person name="Pham C."/>
            <person name="Primus E.L."/>
            <person name="Pu L.-L."/>
            <person name="Puazo M."/>
            <person name="Qin X."/>
            <person name="Quiroz J.B."/>
            <person name="Reese J."/>
            <person name="Richards S."/>
            <person name="Rives C.M."/>
            <person name="Robberts R."/>
            <person name="Ruiz S.J."/>
            <person name="Ruiz M.J."/>
            <person name="Santibanez J."/>
            <person name="Schneider B.W."/>
            <person name="Sisson I."/>
            <person name="Smith M."/>
            <person name="Sodergren E."/>
            <person name="Song X.-Z."/>
            <person name="Song B.B."/>
            <person name="Summersgill H."/>
            <person name="Thelus R."/>
            <person name="Thornton R.D."/>
            <person name="Trejos Z.Y."/>
            <person name="Usmani K."/>
            <person name="Vattathil S."/>
            <person name="Villasana D."/>
            <person name="Walker D.L."/>
            <person name="Wang S."/>
            <person name="Wang K."/>
            <person name="White C.S."/>
            <person name="Williams A.C."/>
            <person name="Williamson J."/>
            <person name="Wilson K."/>
            <person name="Woghiren I.O."/>
            <person name="Woodworth J.R."/>
            <person name="Worley K.C."/>
            <person name="Wright R.A."/>
            <person name="Wu W."/>
            <person name="Young L."/>
            <person name="Zhang L."/>
            <person name="Zhang J."/>
            <person name="Zhu Y."/>
            <person name="Muzny D.M."/>
            <person name="Weinstock G."/>
            <person name="Gibbs R.A."/>
        </authorList>
    </citation>
    <scope>NUCLEOTIDE SEQUENCE [LARGE SCALE GENOMIC DNA]</scope>
    <source>
        <strain evidence="9">LSR1</strain>
    </source>
</reference>
<dbReference type="GO" id="GO:0016705">
    <property type="term" value="F:oxidoreductase activity, acting on paired donors, with incorporation or reduction of molecular oxygen"/>
    <property type="evidence" value="ECO:0007669"/>
    <property type="project" value="InterPro"/>
</dbReference>
<keyword evidence="5" id="KW-0560">Oxidoreductase</keyword>
<protein>
    <submittedName>
        <fullName evidence="8">Uncharacterized protein</fullName>
    </submittedName>
</protein>
<evidence type="ECO:0000256" key="7">
    <source>
        <dbReference type="ARBA" id="ARBA00023033"/>
    </source>
</evidence>
<dbReference type="AlphaFoldDB" id="A0A8R2D831"/>
<dbReference type="GO" id="GO:0020037">
    <property type="term" value="F:heme binding"/>
    <property type="evidence" value="ECO:0007669"/>
    <property type="project" value="InterPro"/>
</dbReference>
<proteinExistence type="inferred from homology"/>
<dbReference type="GO" id="GO:0005506">
    <property type="term" value="F:iron ion binding"/>
    <property type="evidence" value="ECO:0007669"/>
    <property type="project" value="InterPro"/>
</dbReference>
<sequence length="159" mass="18485">MYYPFRQNNSNTEFTVLGTPRLKHYNKTMPRVNPCSKSTLFQILRFSSTETTAVKEFNEIPGPTSLPLVGTLYQYLPVFGKYKFDRLHHNGLAKLRQYGPVVREDIVPGVSIVWIFKPEDIETLYRKEGRYPERRSHLALQKYRLSKPDVYNTGGLLPT</sequence>
<keyword evidence="4" id="KW-0479">Metal-binding</keyword>
<keyword evidence="7" id="KW-0503">Monooxygenase</keyword>
<dbReference type="RefSeq" id="XP_016664837.1">
    <property type="nucleotide sequence ID" value="XM_016809348.1"/>
</dbReference>
<organism evidence="8 9">
    <name type="scientific">Acyrthosiphon pisum</name>
    <name type="common">Pea aphid</name>
    <dbReference type="NCBI Taxonomy" id="7029"/>
    <lineage>
        <taxon>Eukaryota</taxon>
        <taxon>Metazoa</taxon>
        <taxon>Ecdysozoa</taxon>
        <taxon>Arthropoda</taxon>
        <taxon>Hexapoda</taxon>
        <taxon>Insecta</taxon>
        <taxon>Pterygota</taxon>
        <taxon>Neoptera</taxon>
        <taxon>Paraneoptera</taxon>
        <taxon>Hemiptera</taxon>
        <taxon>Sternorrhyncha</taxon>
        <taxon>Aphidomorpha</taxon>
        <taxon>Aphidoidea</taxon>
        <taxon>Aphididae</taxon>
        <taxon>Macrosiphini</taxon>
        <taxon>Acyrthosiphon</taxon>
    </lineage>
</organism>
<evidence type="ECO:0000256" key="6">
    <source>
        <dbReference type="ARBA" id="ARBA00023004"/>
    </source>
</evidence>
<dbReference type="Proteomes" id="UP000007819">
    <property type="component" value="Chromosome A1"/>
</dbReference>